<keyword evidence="10" id="KW-1185">Reference proteome</keyword>
<evidence type="ECO:0000256" key="4">
    <source>
        <dbReference type="ARBA" id="ARBA00022801"/>
    </source>
</evidence>
<keyword evidence="6 7" id="KW-0472">Membrane</keyword>
<comment type="caution">
    <text evidence="9">The sequence shown here is derived from an EMBL/GenBank/DDBJ whole genome shotgun (WGS) entry which is preliminary data.</text>
</comment>
<comment type="subcellular location">
    <subcellularLocation>
        <location evidence="1">Cell membrane</location>
        <topology evidence="1">Multi-pass membrane protein</topology>
    </subcellularLocation>
</comment>
<name>A0ABV9FQB6_9NOCA</name>
<dbReference type="InterPro" id="IPR000326">
    <property type="entry name" value="PAP2/HPO"/>
</dbReference>
<evidence type="ECO:0000256" key="5">
    <source>
        <dbReference type="ARBA" id="ARBA00022989"/>
    </source>
</evidence>
<evidence type="ECO:0000313" key="10">
    <source>
        <dbReference type="Proteomes" id="UP001595914"/>
    </source>
</evidence>
<accession>A0ABV9FQB6</accession>
<feature type="transmembrane region" description="Helical" evidence="7">
    <location>
        <begin position="203"/>
        <end position="225"/>
    </location>
</feature>
<keyword evidence="2" id="KW-1003">Cell membrane</keyword>
<dbReference type="EMBL" id="JBHSFO010000004">
    <property type="protein sequence ID" value="MFC4604017.1"/>
    <property type="molecule type" value="Genomic_DNA"/>
</dbReference>
<keyword evidence="3 7" id="KW-0812">Transmembrane</keyword>
<protein>
    <submittedName>
        <fullName evidence="9">Phosphatase PAP2 family protein</fullName>
    </submittedName>
</protein>
<feature type="transmembrane region" description="Helical" evidence="7">
    <location>
        <begin position="12"/>
        <end position="32"/>
    </location>
</feature>
<evidence type="ECO:0000256" key="1">
    <source>
        <dbReference type="ARBA" id="ARBA00004651"/>
    </source>
</evidence>
<evidence type="ECO:0000256" key="2">
    <source>
        <dbReference type="ARBA" id="ARBA00022475"/>
    </source>
</evidence>
<dbReference type="CDD" id="cd01610">
    <property type="entry name" value="PAP2_like"/>
    <property type="match status" value="1"/>
</dbReference>
<feature type="transmembrane region" description="Helical" evidence="7">
    <location>
        <begin position="172"/>
        <end position="191"/>
    </location>
</feature>
<dbReference type="SMART" id="SM00014">
    <property type="entry name" value="acidPPc"/>
    <property type="match status" value="1"/>
</dbReference>
<dbReference type="InterPro" id="IPR036938">
    <property type="entry name" value="PAP2/HPO_sf"/>
</dbReference>
<keyword evidence="5 7" id="KW-1133">Transmembrane helix</keyword>
<dbReference type="PANTHER" id="PTHR14969">
    <property type="entry name" value="SPHINGOSINE-1-PHOSPHATE PHOSPHOHYDROLASE"/>
    <property type="match status" value="1"/>
</dbReference>
<organism evidence="9 10">
    <name type="scientific">Rhodococcus kronopolitis</name>
    <dbReference type="NCBI Taxonomy" id="1460226"/>
    <lineage>
        <taxon>Bacteria</taxon>
        <taxon>Bacillati</taxon>
        <taxon>Actinomycetota</taxon>
        <taxon>Actinomycetes</taxon>
        <taxon>Mycobacteriales</taxon>
        <taxon>Nocardiaceae</taxon>
        <taxon>Rhodococcus</taxon>
    </lineage>
</organism>
<evidence type="ECO:0000256" key="7">
    <source>
        <dbReference type="SAM" id="Phobius"/>
    </source>
</evidence>
<dbReference type="SUPFAM" id="SSF48317">
    <property type="entry name" value="Acid phosphatase/Vanadium-dependent haloperoxidase"/>
    <property type="match status" value="1"/>
</dbReference>
<feature type="transmembrane region" description="Helical" evidence="7">
    <location>
        <begin position="67"/>
        <end position="87"/>
    </location>
</feature>
<keyword evidence="4" id="KW-0378">Hydrolase</keyword>
<feature type="transmembrane region" description="Helical" evidence="7">
    <location>
        <begin position="94"/>
        <end position="114"/>
    </location>
</feature>
<dbReference type="PANTHER" id="PTHR14969:SF62">
    <property type="entry name" value="DECAPRENYLPHOSPHORYL-5-PHOSPHORIBOSE PHOSPHATASE RV3807C-RELATED"/>
    <property type="match status" value="1"/>
</dbReference>
<reference evidence="10" key="1">
    <citation type="journal article" date="2019" name="Int. J. Syst. Evol. Microbiol.">
        <title>The Global Catalogue of Microorganisms (GCM) 10K type strain sequencing project: providing services to taxonomists for standard genome sequencing and annotation.</title>
        <authorList>
            <consortium name="The Broad Institute Genomics Platform"/>
            <consortium name="The Broad Institute Genome Sequencing Center for Infectious Disease"/>
            <person name="Wu L."/>
            <person name="Ma J."/>
        </authorList>
    </citation>
    <scope>NUCLEOTIDE SEQUENCE [LARGE SCALE GENOMIC DNA]</scope>
    <source>
        <strain evidence="10">CCUG 54520</strain>
    </source>
</reference>
<gene>
    <name evidence="9" type="ORF">ACFO6S_10015</name>
</gene>
<proteinExistence type="predicted"/>
<evidence type="ECO:0000256" key="3">
    <source>
        <dbReference type="ARBA" id="ARBA00022692"/>
    </source>
</evidence>
<dbReference type="Pfam" id="PF01569">
    <property type="entry name" value="PAP2"/>
    <property type="match status" value="1"/>
</dbReference>
<evidence type="ECO:0000259" key="8">
    <source>
        <dbReference type="SMART" id="SM00014"/>
    </source>
</evidence>
<evidence type="ECO:0000313" key="9">
    <source>
        <dbReference type="EMBL" id="MFC4604017.1"/>
    </source>
</evidence>
<feature type="transmembrane region" description="Helical" evidence="7">
    <location>
        <begin position="148"/>
        <end position="165"/>
    </location>
</feature>
<feature type="domain" description="Phosphatidic acid phosphatase type 2/haloperoxidase" evidence="8">
    <location>
        <begin position="96"/>
        <end position="214"/>
    </location>
</feature>
<dbReference type="RefSeq" id="WP_378416497.1">
    <property type="nucleotide sequence ID" value="NZ_JBHSFO010000004.1"/>
</dbReference>
<sequence>MQHQLSGPPRHWSYAVLALLIALLAVVTFGPWQMASNPLMRASTWLYTQIDLATSGWSSGAGTLVDLVTEGLLVLLAGLLALTVWLARGNVRAVAVGLSGGAGVVGAIAATLFVKAMFAEPRPCEAVPDLHALSECPPMGDWSFPSNHSGISAALAAAVVLTALAAGTRRTWLPVVAVASAVVTAALRVVSGVHYPHDVVAGLLFGSSVAVAVTIAATPVAVAVLTRLGMGGLVEADDVVTAPVPLVRQP</sequence>
<dbReference type="Proteomes" id="UP001595914">
    <property type="component" value="Unassembled WGS sequence"/>
</dbReference>
<evidence type="ECO:0000256" key="6">
    <source>
        <dbReference type="ARBA" id="ARBA00023136"/>
    </source>
</evidence>
<dbReference type="Gene3D" id="1.20.144.10">
    <property type="entry name" value="Phosphatidic acid phosphatase type 2/haloperoxidase"/>
    <property type="match status" value="1"/>
</dbReference>